<evidence type="ECO:0000256" key="1">
    <source>
        <dbReference type="SAM" id="MobiDB-lite"/>
    </source>
</evidence>
<accession>A0A0E0AIS8</accession>
<dbReference type="HOGENOM" id="CLU_120192_5_0_1"/>
<name>A0A0E0AIS8_9ORYZ</name>
<proteinExistence type="predicted"/>
<organism evidence="2">
    <name type="scientific">Oryza glumipatula</name>
    <dbReference type="NCBI Taxonomy" id="40148"/>
    <lineage>
        <taxon>Eukaryota</taxon>
        <taxon>Viridiplantae</taxon>
        <taxon>Streptophyta</taxon>
        <taxon>Embryophyta</taxon>
        <taxon>Tracheophyta</taxon>
        <taxon>Spermatophyta</taxon>
        <taxon>Magnoliopsida</taxon>
        <taxon>Liliopsida</taxon>
        <taxon>Poales</taxon>
        <taxon>Poaceae</taxon>
        <taxon>BOP clade</taxon>
        <taxon>Oryzoideae</taxon>
        <taxon>Oryzeae</taxon>
        <taxon>Oryzinae</taxon>
        <taxon>Oryza</taxon>
    </lineage>
</organism>
<reference evidence="2" key="2">
    <citation type="submission" date="2018-05" db="EMBL/GenBank/DDBJ databases">
        <title>OgluRS3 (Oryza glumaepatula Reference Sequence Version 3).</title>
        <authorList>
            <person name="Zhang J."/>
            <person name="Kudrna D."/>
            <person name="Lee S."/>
            <person name="Talag J."/>
            <person name="Welchert J."/>
            <person name="Wing R.A."/>
        </authorList>
    </citation>
    <scope>NUCLEOTIDE SEQUENCE [LARGE SCALE GENOMIC DNA]</scope>
</reference>
<dbReference type="EnsemblPlants" id="OGLUM07G11120.1">
    <property type="protein sequence ID" value="OGLUM07G11120.1"/>
    <property type="gene ID" value="OGLUM07G11120"/>
</dbReference>
<sequence>MEEDDDTMAVDGGRQRAVASGSLGEGTAPGLAARRWMMDGYYCATSSSSLYHTATSFHDSIVDYSSPPGMVPYDVEAFMRVNLLLLNRQMWEAGSK</sequence>
<dbReference type="AlphaFoldDB" id="A0A0E0AIS8"/>
<feature type="region of interest" description="Disordered" evidence="1">
    <location>
        <begin position="1"/>
        <end position="26"/>
    </location>
</feature>
<keyword evidence="3" id="KW-1185">Reference proteome</keyword>
<dbReference type="Gramene" id="OGLUM07G11120.1">
    <property type="protein sequence ID" value="OGLUM07G11120.1"/>
    <property type="gene ID" value="OGLUM07G11120"/>
</dbReference>
<protein>
    <submittedName>
        <fullName evidence="2">Uncharacterized protein</fullName>
    </submittedName>
</protein>
<evidence type="ECO:0000313" key="3">
    <source>
        <dbReference type="Proteomes" id="UP000026961"/>
    </source>
</evidence>
<reference evidence="2" key="1">
    <citation type="submission" date="2015-04" db="UniProtKB">
        <authorList>
            <consortium name="EnsemblPlants"/>
        </authorList>
    </citation>
    <scope>IDENTIFICATION</scope>
</reference>
<evidence type="ECO:0000313" key="2">
    <source>
        <dbReference type="EnsemblPlants" id="OGLUM07G11120.1"/>
    </source>
</evidence>
<dbReference type="Proteomes" id="UP000026961">
    <property type="component" value="Chromosome 7"/>
</dbReference>